<gene>
    <name evidence="3" type="ORF">EHQ69_08350</name>
</gene>
<evidence type="ECO:0000313" key="3">
    <source>
        <dbReference type="EMBL" id="TGL92278.1"/>
    </source>
</evidence>
<evidence type="ECO:0000256" key="2">
    <source>
        <dbReference type="SAM" id="SignalP"/>
    </source>
</evidence>
<dbReference type="EMBL" id="RQGP01000019">
    <property type="protein sequence ID" value="TGL92278.1"/>
    <property type="molecule type" value="Genomic_DNA"/>
</dbReference>
<dbReference type="InterPro" id="IPR011050">
    <property type="entry name" value="Pectin_lyase_fold/virulence"/>
</dbReference>
<feature type="signal peptide" evidence="2">
    <location>
        <begin position="1"/>
        <end position="20"/>
    </location>
</feature>
<feature type="region of interest" description="Disordered" evidence="1">
    <location>
        <begin position="42"/>
        <end position="68"/>
    </location>
</feature>
<sequence length="592" mass="57225">MKLITYLVPFFVFGSFLSCSESPNSNPTTLFGLLAFGGNTAGSPTNLPENPTDPLLPPADTTPTPPAPSSDVCILGTSALYVNGDSGSDSNDGSKTNPFVTLKKAVTTATPGNVICVVSLSGGGEYDESTTTLTIPSGVSLYGGYNSSFVRNVTTNKTKLKLNRIGIQINNLNGDSEISGFDMTAVNPSSSSESSYAILISNGTAKLTFKNNKVTAGSVPASKSATPGSSIGILVTHLDKISIEDSEIVSGSAGNGNDGTNGVNGVAGGNGKVGTNGHCDQNTINALGGDGGTHPTNSSLNGFAGGRGGRGDENGIIGFGTCGGVGGAMGDPGLTGRSPICPLENGATGNHGLFTGSDIGSFSPFYQPTNGSDGSDGLDGVPGSGGGGGGGQSCFFCSKGTGSGGGGGGAAGSAGKKGTASVGGSGSFAVVLLELNEVVLQNSKLISGNSGNAGLAGNGGEGGAGGEKGTGAAICTGEVGRGADGAPGGKGGNGGDGSAGGGGSSIALVLKSITSLTANDNSFKTGLGGVGGSARNSHSGSGGHSIAVYSVSGSSYTLSNSQFDLGTEGNAGSITGTGTVGTSGRKTNYSWE</sequence>
<organism evidence="3 4">
    <name type="scientific">Leptospira congkakensis</name>
    <dbReference type="NCBI Taxonomy" id="2484932"/>
    <lineage>
        <taxon>Bacteria</taxon>
        <taxon>Pseudomonadati</taxon>
        <taxon>Spirochaetota</taxon>
        <taxon>Spirochaetia</taxon>
        <taxon>Leptospirales</taxon>
        <taxon>Leptospiraceae</taxon>
        <taxon>Leptospira</taxon>
    </lineage>
</organism>
<dbReference type="Proteomes" id="UP000298263">
    <property type="component" value="Unassembled WGS sequence"/>
</dbReference>
<evidence type="ECO:0000256" key="1">
    <source>
        <dbReference type="SAM" id="MobiDB-lite"/>
    </source>
</evidence>
<dbReference type="OrthoDB" id="346275at2"/>
<dbReference type="Gene3D" id="2.160.20.10">
    <property type="entry name" value="Single-stranded right-handed beta-helix, Pectin lyase-like"/>
    <property type="match status" value="1"/>
</dbReference>
<proteinExistence type="predicted"/>
<feature type="region of interest" description="Disordered" evidence="1">
    <location>
        <begin position="288"/>
        <end position="307"/>
    </location>
</feature>
<dbReference type="RefSeq" id="WP_135582989.1">
    <property type="nucleotide sequence ID" value="NZ_RQGO01000023.1"/>
</dbReference>
<accession>A0A4Z1AEJ8</accession>
<evidence type="ECO:0000313" key="4">
    <source>
        <dbReference type="Proteomes" id="UP000298263"/>
    </source>
</evidence>
<comment type="caution">
    <text evidence="3">The sequence shown here is derived from an EMBL/GenBank/DDBJ whole genome shotgun (WGS) entry which is preliminary data.</text>
</comment>
<protein>
    <submittedName>
        <fullName evidence="3">DUF1565 domain-containing protein</fullName>
    </submittedName>
</protein>
<keyword evidence="4" id="KW-1185">Reference proteome</keyword>
<dbReference type="PROSITE" id="PS51257">
    <property type="entry name" value="PROKAR_LIPOPROTEIN"/>
    <property type="match status" value="1"/>
</dbReference>
<reference evidence="3" key="1">
    <citation type="journal article" date="2019" name="PLoS Negl. Trop. Dis.">
        <title>Revisiting the worldwide diversity of Leptospira species in the environment.</title>
        <authorList>
            <person name="Vincent A.T."/>
            <person name="Schiettekatte O."/>
            <person name="Bourhy P."/>
            <person name="Veyrier F.J."/>
            <person name="Picardeau M."/>
        </authorList>
    </citation>
    <scope>NUCLEOTIDE SEQUENCE [LARGE SCALE GENOMIC DNA]</scope>
    <source>
        <strain evidence="3">201702422</strain>
    </source>
</reference>
<feature type="chain" id="PRO_5043205155" evidence="2">
    <location>
        <begin position="21"/>
        <end position="592"/>
    </location>
</feature>
<dbReference type="InterPro" id="IPR012334">
    <property type="entry name" value="Pectin_lyas_fold"/>
</dbReference>
<dbReference type="AlphaFoldDB" id="A0A4Z1AEJ8"/>
<name>A0A4Z1AEJ8_9LEPT</name>
<keyword evidence="2" id="KW-0732">Signal</keyword>
<dbReference type="SUPFAM" id="SSF51126">
    <property type="entry name" value="Pectin lyase-like"/>
    <property type="match status" value="1"/>
</dbReference>